<evidence type="ECO:0000313" key="2">
    <source>
        <dbReference type="Proteomes" id="UP000294513"/>
    </source>
</evidence>
<reference evidence="1 2" key="1">
    <citation type="submission" date="2019-03" db="EMBL/GenBank/DDBJ databases">
        <title>Draft genome sequences of novel Actinobacteria.</title>
        <authorList>
            <person name="Sahin N."/>
            <person name="Ay H."/>
            <person name="Saygin H."/>
        </authorList>
    </citation>
    <scope>NUCLEOTIDE SEQUENCE [LARGE SCALE GENOMIC DNA]</scope>
    <source>
        <strain evidence="1 2">H3C3</strain>
    </source>
</reference>
<proteinExistence type="predicted"/>
<name>A0A4R5BS26_9ACTN</name>
<gene>
    <name evidence="1" type="ORF">E1298_15260</name>
</gene>
<dbReference type="EMBL" id="SMKU01000065">
    <property type="protein sequence ID" value="TDD88366.1"/>
    <property type="molecule type" value="Genomic_DNA"/>
</dbReference>
<dbReference type="Proteomes" id="UP000294513">
    <property type="component" value="Unassembled WGS sequence"/>
</dbReference>
<accession>A0A4R5BS26</accession>
<protein>
    <submittedName>
        <fullName evidence="1">Uncharacterized protein</fullName>
    </submittedName>
</protein>
<evidence type="ECO:0000313" key="1">
    <source>
        <dbReference type="EMBL" id="TDD88366.1"/>
    </source>
</evidence>
<dbReference type="RefSeq" id="WP_131893623.1">
    <property type="nucleotide sequence ID" value="NZ_SMKU01000065.1"/>
</dbReference>
<dbReference type="AlphaFoldDB" id="A0A4R5BS26"/>
<organism evidence="1 2">
    <name type="scientific">Actinomadura rubrisoli</name>
    <dbReference type="NCBI Taxonomy" id="2530368"/>
    <lineage>
        <taxon>Bacteria</taxon>
        <taxon>Bacillati</taxon>
        <taxon>Actinomycetota</taxon>
        <taxon>Actinomycetes</taxon>
        <taxon>Streptosporangiales</taxon>
        <taxon>Thermomonosporaceae</taxon>
        <taxon>Actinomadura</taxon>
    </lineage>
</organism>
<comment type="caution">
    <text evidence="1">The sequence shown here is derived from an EMBL/GenBank/DDBJ whole genome shotgun (WGS) entry which is preliminary data.</text>
</comment>
<keyword evidence="2" id="KW-1185">Reference proteome</keyword>
<sequence>MSDAQAEPTDEQIRAYLDAHPEVFGVLLRREIRLNTPWWLRVLRRQARIDPTALRPPPGRGSC</sequence>